<dbReference type="Pfam" id="PF19259">
    <property type="entry name" value="Ty3_capsid"/>
    <property type="match status" value="1"/>
</dbReference>
<protein>
    <recommendedName>
        <fullName evidence="3">CCHC-type domain-containing protein</fullName>
    </recommendedName>
</protein>
<feature type="compositionally biased region" description="Low complexity" evidence="2">
    <location>
        <begin position="236"/>
        <end position="248"/>
    </location>
</feature>
<dbReference type="OrthoDB" id="120239at2759"/>
<dbReference type="PANTHER" id="PTHR33223">
    <property type="entry name" value="CCHC-TYPE DOMAIN-CONTAINING PROTEIN"/>
    <property type="match status" value="1"/>
</dbReference>
<feature type="region of interest" description="Disordered" evidence="2">
    <location>
        <begin position="217"/>
        <end position="262"/>
    </location>
</feature>
<dbReference type="AlphaFoldDB" id="A0A080ZF89"/>
<dbReference type="GO" id="GO:0003676">
    <property type="term" value="F:nucleic acid binding"/>
    <property type="evidence" value="ECO:0007669"/>
    <property type="project" value="InterPro"/>
</dbReference>
<evidence type="ECO:0000313" key="4">
    <source>
        <dbReference type="EMBL" id="ETO65300.1"/>
    </source>
</evidence>
<evidence type="ECO:0000313" key="5">
    <source>
        <dbReference type="Proteomes" id="UP000028582"/>
    </source>
</evidence>
<dbReference type="PROSITE" id="PS50158">
    <property type="entry name" value="ZF_CCHC"/>
    <property type="match status" value="1"/>
</dbReference>
<dbReference type="Pfam" id="PF00098">
    <property type="entry name" value="zf-CCHC"/>
    <property type="match status" value="1"/>
</dbReference>
<keyword evidence="1" id="KW-0863">Zinc-finger</keyword>
<feature type="region of interest" description="Disordered" evidence="2">
    <location>
        <begin position="1"/>
        <end position="20"/>
    </location>
</feature>
<dbReference type="GO" id="GO:0008270">
    <property type="term" value="F:zinc ion binding"/>
    <property type="evidence" value="ECO:0007669"/>
    <property type="project" value="UniProtKB-KW"/>
</dbReference>
<organism evidence="4 5">
    <name type="scientific">Phytophthora nicotianae P1976</name>
    <dbReference type="NCBI Taxonomy" id="1317066"/>
    <lineage>
        <taxon>Eukaryota</taxon>
        <taxon>Sar</taxon>
        <taxon>Stramenopiles</taxon>
        <taxon>Oomycota</taxon>
        <taxon>Peronosporomycetes</taxon>
        <taxon>Peronosporales</taxon>
        <taxon>Peronosporaceae</taxon>
        <taxon>Phytophthora</taxon>
    </lineage>
</organism>
<dbReference type="InterPro" id="IPR001878">
    <property type="entry name" value="Znf_CCHC"/>
</dbReference>
<proteinExistence type="predicted"/>
<dbReference type="InterPro" id="IPR045358">
    <property type="entry name" value="Ty3_capsid"/>
</dbReference>
<dbReference type="InterPro" id="IPR036875">
    <property type="entry name" value="Znf_CCHC_sf"/>
</dbReference>
<reference evidence="4 5" key="1">
    <citation type="submission" date="2013-11" db="EMBL/GenBank/DDBJ databases">
        <title>The Genome Sequence of Phytophthora parasitica P1976.</title>
        <authorList>
            <consortium name="The Broad Institute Genomics Platform"/>
            <person name="Russ C."/>
            <person name="Tyler B."/>
            <person name="Panabieres F."/>
            <person name="Shan W."/>
            <person name="Tripathy S."/>
            <person name="Grunwald N."/>
            <person name="Machado M."/>
            <person name="Johnson C.S."/>
            <person name="Walker B."/>
            <person name="Young S."/>
            <person name="Zeng Q."/>
            <person name="Gargeya S."/>
            <person name="Fitzgerald M."/>
            <person name="Haas B."/>
            <person name="Abouelleil A."/>
            <person name="Allen A.W."/>
            <person name="Alvarado L."/>
            <person name="Arachchi H.M."/>
            <person name="Berlin A.M."/>
            <person name="Chapman S.B."/>
            <person name="Gainer-Dewar J."/>
            <person name="Goldberg J."/>
            <person name="Griggs A."/>
            <person name="Gujja S."/>
            <person name="Hansen M."/>
            <person name="Howarth C."/>
            <person name="Imamovic A."/>
            <person name="Ireland A."/>
            <person name="Larimer J."/>
            <person name="McCowan C."/>
            <person name="Murphy C."/>
            <person name="Pearson M."/>
            <person name="Poon T.W."/>
            <person name="Priest M."/>
            <person name="Roberts A."/>
            <person name="Saif S."/>
            <person name="Shea T."/>
            <person name="Sisk P."/>
            <person name="Sykes S."/>
            <person name="Wortman J."/>
            <person name="Nusbaum C."/>
            <person name="Birren B."/>
        </authorList>
    </citation>
    <scope>NUCLEOTIDE SEQUENCE [LARGE SCALE GENOMIC DNA]</scope>
    <source>
        <strain evidence="4 5">P1976</strain>
    </source>
</reference>
<keyword evidence="1" id="KW-0479">Metal-binding</keyword>
<evidence type="ECO:0000256" key="2">
    <source>
        <dbReference type="SAM" id="MobiDB-lite"/>
    </source>
</evidence>
<comment type="caution">
    <text evidence="4">The sequence shown here is derived from an EMBL/GenBank/DDBJ whole genome shotgun (WGS) entry which is preliminary data.</text>
</comment>
<gene>
    <name evidence="4" type="ORF">F444_17382</name>
</gene>
<dbReference type="SMART" id="SM00343">
    <property type="entry name" value="ZnF_C2HC"/>
    <property type="match status" value="1"/>
</dbReference>
<dbReference type="PANTHER" id="PTHR33223:SF6">
    <property type="entry name" value="CCHC-TYPE DOMAIN-CONTAINING PROTEIN"/>
    <property type="match status" value="1"/>
</dbReference>
<evidence type="ECO:0000256" key="1">
    <source>
        <dbReference type="PROSITE-ProRule" id="PRU00047"/>
    </source>
</evidence>
<dbReference type="EMBL" id="ANJA01003205">
    <property type="protein sequence ID" value="ETO65300.1"/>
    <property type="molecule type" value="Genomic_DNA"/>
</dbReference>
<dbReference type="Proteomes" id="UP000028582">
    <property type="component" value="Unassembled WGS sequence"/>
</dbReference>
<accession>A0A080ZF89</accession>
<keyword evidence="1" id="KW-0862">Zinc</keyword>
<name>A0A080ZF89_PHYNI</name>
<feature type="region of interest" description="Disordered" evidence="2">
    <location>
        <begin position="34"/>
        <end position="63"/>
    </location>
</feature>
<dbReference type="SUPFAM" id="SSF57756">
    <property type="entry name" value="Retrovirus zinc finger-like domains"/>
    <property type="match status" value="1"/>
</dbReference>
<feature type="domain" description="CCHC-type" evidence="3">
    <location>
        <begin position="272"/>
        <end position="287"/>
    </location>
</feature>
<dbReference type="Gene3D" id="4.10.60.10">
    <property type="entry name" value="Zinc finger, CCHC-type"/>
    <property type="match status" value="1"/>
</dbReference>
<feature type="compositionally biased region" description="Basic and acidic residues" evidence="2">
    <location>
        <begin position="1"/>
        <end position="10"/>
    </location>
</feature>
<sequence length="299" mass="34079">MAPATHKNDPDAPPGGERQAELEAQLKQLRAEITALQANNQAQRQPPLESKARVPSGLPKFKGKRDDDVRQWLFQVETLCRINGHNATDDNYTLPSIAGTAMEEPASGWFLFWASKTPADMQTWRRFTGDALAHFEASNYQAVLRQKLHEIRQINDIEEYNGRYTSLIFRVEDMSEVDQVSYYCDGLKRATQAYVKLQNATTLSEAMDHAAKYEMSHFGGERKPIREKPEREQQSRGRGSSNQSNNKKPFNKKSFKPGHYAPAEQAKEGPVCYYCKKPGHFKRDCKKLKSDKGNDQPRQ</sequence>
<evidence type="ECO:0000259" key="3">
    <source>
        <dbReference type="PROSITE" id="PS50158"/>
    </source>
</evidence>
<feature type="compositionally biased region" description="Basic and acidic residues" evidence="2">
    <location>
        <begin position="217"/>
        <end position="235"/>
    </location>
</feature>